<dbReference type="Proteomes" id="UP001362999">
    <property type="component" value="Unassembled WGS sequence"/>
</dbReference>
<evidence type="ECO:0000313" key="3">
    <source>
        <dbReference type="Proteomes" id="UP001362999"/>
    </source>
</evidence>
<evidence type="ECO:0000313" key="2">
    <source>
        <dbReference type="EMBL" id="KAK7064820.1"/>
    </source>
</evidence>
<sequence length="209" mass="23213">MSIATAFRKLSASSTTAILHTSAPCAARSPIYVLPSVPPPCAESATIRHWDDQSPTSPTRPFAVPPYMSRNASDELRTFRAQALKRRESATEQVQATIPLRDNQSSVKQSSSSSSPVAPHMQRHTSKELRIIRWSLKVAEEQETIEEGEESQIDDDCLAVRDVSLARTRAMRRKQEKIQLAMPQVAALKVKKLPNPWSAAQKSSRPTLQ</sequence>
<feature type="compositionally biased region" description="Low complexity" evidence="1">
    <location>
        <begin position="104"/>
        <end position="115"/>
    </location>
</feature>
<dbReference type="EMBL" id="JAWWNJ010000001">
    <property type="protein sequence ID" value="KAK7064820.1"/>
    <property type="molecule type" value="Genomic_DNA"/>
</dbReference>
<dbReference type="AlphaFoldDB" id="A0AAW0EKE8"/>
<reference evidence="2 3" key="1">
    <citation type="journal article" date="2024" name="J Genomics">
        <title>Draft genome sequencing and assembly of Favolaschia claudopus CIRM-BRFM 2984 isolated from oak limbs.</title>
        <authorList>
            <person name="Navarro D."/>
            <person name="Drula E."/>
            <person name="Chaduli D."/>
            <person name="Cazenave R."/>
            <person name="Ahrendt S."/>
            <person name="Wang J."/>
            <person name="Lipzen A."/>
            <person name="Daum C."/>
            <person name="Barry K."/>
            <person name="Grigoriev I.V."/>
            <person name="Favel A."/>
            <person name="Rosso M.N."/>
            <person name="Martin F."/>
        </authorList>
    </citation>
    <scope>NUCLEOTIDE SEQUENCE [LARGE SCALE GENOMIC DNA]</scope>
    <source>
        <strain evidence="2 3">CIRM-BRFM 2984</strain>
    </source>
</reference>
<feature type="region of interest" description="Disordered" evidence="1">
    <location>
        <begin position="87"/>
        <end position="126"/>
    </location>
</feature>
<protein>
    <submittedName>
        <fullName evidence="2">Uncharacterized protein</fullName>
    </submittedName>
</protein>
<gene>
    <name evidence="2" type="ORF">R3P38DRAFT_3165828</name>
</gene>
<organism evidence="2 3">
    <name type="scientific">Favolaschia claudopus</name>
    <dbReference type="NCBI Taxonomy" id="2862362"/>
    <lineage>
        <taxon>Eukaryota</taxon>
        <taxon>Fungi</taxon>
        <taxon>Dikarya</taxon>
        <taxon>Basidiomycota</taxon>
        <taxon>Agaricomycotina</taxon>
        <taxon>Agaricomycetes</taxon>
        <taxon>Agaricomycetidae</taxon>
        <taxon>Agaricales</taxon>
        <taxon>Marasmiineae</taxon>
        <taxon>Mycenaceae</taxon>
        <taxon>Favolaschia</taxon>
    </lineage>
</organism>
<comment type="caution">
    <text evidence="2">The sequence shown here is derived from an EMBL/GenBank/DDBJ whole genome shotgun (WGS) entry which is preliminary data.</text>
</comment>
<proteinExistence type="predicted"/>
<accession>A0AAW0EKE8</accession>
<keyword evidence="3" id="KW-1185">Reference proteome</keyword>
<evidence type="ECO:0000256" key="1">
    <source>
        <dbReference type="SAM" id="MobiDB-lite"/>
    </source>
</evidence>
<name>A0AAW0EKE8_9AGAR</name>